<proteinExistence type="predicted"/>
<dbReference type="Gene3D" id="2.60.200.30">
    <property type="entry name" value="Probable inorganic polyphosphate/atp-NAD kinase, domain 2"/>
    <property type="match status" value="1"/>
</dbReference>
<accession>A0A6N0NX07</accession>
<evidence type="ECO:0000256" key="7">
    <source>
        <dbReference type="ARBA" id="ARBA00023027"/>
    </source>
</evidence>
<evidence type="ECO:0000256" key="5">
    <source>
        <dbReference type="ARBA" id="ARBA00022840"/>
    </source>
</evidence>
<dbReference type="InterPro" id="IPR017437">
    <property type="entry name" value="ATP-NAD_kinase_PpnK-typ_C"/>
</dbReference>
<dbReference type="InterPro" id="IPR002504">
    <property type="entry name" value="NADK"/>
</dbReference>
<evidence type="ECO:0000256" key="4">
    <source>
        <dbReference type="ARBA" id="ARBA00022777"/>
    </source>
</evidence>
<dbReference type="AlphaFoldDB" id="A0A6N0NX07"/>
<evidence type="ECO:0000256" key="1">
    <source>
        <dbReference type="ARBA" id="ARBA00022490"/>
    </source>
</evidence>
<dbReference type="GO" id="GO:0019674">
    <property type="term" value="P:NAD+ metabolic process"/>
    <property type="evidence" value="ECO:0007669"/>
    <property type="project" value="InterPro"/>
</dbReference>
<keyword evidence="4 8" id="KW-0418">Kinase</keyword>
<dbReference type="GO" id="GO:0005524">
    <property type="term" value="F:ATP binding"/>
    <property type="evidence" value="ECO:0007669"/>
    <property type="project" value="UniProtKB-KW"/>
</dbReference>
<gene>
    <name evidence="8" type="ORF">GWK48_08480</name>
</gene>
<dbReference type="GO" id="GO:0006741">
    <property type="term" value="P:NADP+ biosynthetic process"/>
    <property type="evidence" value="ECO:0007669"/>
    <property type="project" value="InterPro"/>
</dbReference>
<dbReference type="RefSeq" id="WP_174631360.1">
    <property type="nucleotide sequence ID" value="NZ_CP049074.1"/>
</dbReference>
<keyword evidence="1" id="KW-0963">Cytoplasm</keyword>
<dbReference type="Gene3D" id="3.40.50.10330">
    <property type="entry name" value="Probable inorganic polyphosphate/atp-NAD kinase, domain 1"/>
    <property type="match status" value="1"/>
</dbReference>
<evidence type="ECO:0000256" key="2">
    <source>
        <dbReference type="ARBA" id="ARBA00022679"/>
    </source>
</evidence>
<sequence length="246" mass="26888">MRLKIISKKSPKVEPIVNKIKETASSLGFTLDESEPDVILAVGGDGTLLKAVSYGKPIVTIKAGRRGFLMDGEPDEIGNILQRLAKGDYLVQEYPLLRATHSRGSVEVFNEVGILFDEPESILVSVNYSDVSFISEGDGVLISTPQGSTGWSMSITGVYLGVDALEVTLVSPILSPVKSLIIPRTQVRLVMEDKGYEQRARVVADGEIVDLIKTGEGLLIEPSPKRAVIYRFFKSDPVRGLLSWKR</sequence>
<dbReference type="GeneID" id="55641975"/>
<dbReference type="PANTHER" id="PTHR20275">
    <property type="entry name" value="NAD KINASE"/>
    <property type="match status" value="1"/>
</dbReference>
<dbReference type="OrthoDB" id="77798at2157"/>
<dbReference type="InterPro" id="IPR016064">
    <property type="entry name" value="NAD/diacylglycerol_kinase_sf"/>
</dbReference>
<keyword evidence="7" id="KW-0520">NAD</keyword>
<name>A0A6N0NX07_9CREN</name>
<dbReference type="KEGG" id="mten:GWK48_08480"/>
<dbReference type="PANTHER" id="PTHR20275:SF43">
    <property type="entry name" value="BIFUNCTIONAL NADP PHOSPHATASE_NAD KINASE"/>
    <property type="match status" value="1"/>
</dbReference>
<evidence type="ECO:0000313" key="8">
    <source>
        <dbReference type="EMBL" id="QKR00403.1"/>
    </source>
</evidence>
<evidence type="ECO:0000256" key="3">
    <source>
        <dbReference type="ARBA" id="ARBA00022741"/>
    </source>
</evidence>
<keyword evidence="9" id="KW-1185">Reference proteome</keyword>
<keyword evidence="6" id="KW-0521">NADP</keyword>
<evidence type="ECO:0000256" key="6">
    <source>
        <dbReference type="ARBA" id="ARBA00022857"/>
    </source>
</evidence>
<dbReference type="Pfam" id="PF01513">
    <property type="entry name" value="NAD_kinase"/>
    <property type="match status" value="1"/>
</dbReference>
<keyword evidence="2" id="KW-0808">Transferase</keyword>
<organism evidence="8 9">
    <name type="scientific">Metallosphaera tengchongensis</name>
    <dbReference type="NCBI Taxonomy" id="1532350"/>
    <lineage>
        <taxon>Archaea</taxon>
        <taxon>Thermoproteota</taxon>
        <taxon>Thermoprotei</taxon>
        <taxon>Sulfolobales</taxon>
        <taxon>Sulfolobaceae</taxon>
        <taxon>Metallosphaera</taxon>
    </lineage>
</organism>
<dbReference type="SUPFAM" id="SSF111331">
    <property type="entry name" value="NAD kinase/diacylglycerol kinase-like"/>
    <property type="match status" value="1"/>
</dbReference>
<keyword evidence="5" id="KW-0067">ATP-binding</keyword>
<protein>
    <submittedName>
        <fullName evidence="8">NAD(+)/NADH kinase</fullName>
    </submittedName>
</protein>
<dbReference type="EMBL" id="CP049074">
    <property type="protein sequence ID" value="QKR00403.1"/>
    <property type="molecule type" value="Genomic_DNA"/>
</dbReference>
<dbReference type="GO" id="GO:0003951">
    <property type="term" value="F:NAD+ kinase activity"/>
    <property type="evidence" value="ECO:0007669"/>
    <property type="project" value="InterPro"/>
</dbReference>
<dbReference type="InterPro" id="IPR017438">
    <property type="entry name" value="ATP-NAD_kinase_N"/>
</dbReference>
<reference evidence="8 9" key="1">
    <citation type="submission" date="2020-02" db="EMBL/GenBank/DDBJ databases">
        <title>Comparative genome analysis reveals the metabolism and evolution of the thermophilic archaeal genus Metallosphaera.</title>
        <authorList>
            <person name="Jiang C."/>
        </authorList>
    </citation>
    <scope>NUCLEOTIDE SEQUENCE [LARGE SCALE GENOMIC DNA]</scope>
    <source>
        <strain evidence="8 9">Ric-A</strain>
    </source>
</reference>
<keyword evidence="3" id="KW-0547">Nucleotide-binding</keyword>
<dbReference type="Pfam" id="PF20143">
    <property type="entry name" value="NAD_kinase_C"/>
    <property type="match status" value="1"/>
</dbReference>
<evidence type="ECO:0000313" key="9">
    <source>
        <dbReference type="Proteomes" id="UP000509301"/>
    </source>
</evidence>
<dbReference type="Proteomes" id="UP000509301">
    <property type="component" value="Chromosome"/>
</dbReference>